<evidence type="ECO:0000313" key="2">
    <source>
        <dbReference type="Proteomes" id="UP000190625"/>
    </source>
</evidence>
<name>A0A1T4NU07_9FIRM</name>
<sequence length="311" mass="36344">MSLTKFIEEKEVRNLIDNYVDKPKFDLCAEIKANPQTKSYALVGTAFDYLMRFHFEYKYSIIDNCHWVAHNSLVYLLIDNFKLGIEPVKPIAFLTEMNFKDIYNDSILDVKDLQEKLKEKNDYKGRQIFKVINLILNAEKEYSNFLKSGNLTDGVIKATIDLAKIDVIYRRKHYPNDLGEYKEGNIQDLKQLYKIIPDFSKKKDSNILLNPTFDKASQLVGGADCDIIIDETLLDIKTTKSLRFTRKYFRQLIGYAILADISVNIKKPKNLGIYYSRFAKQFVFNSDIVYETDEYEILKDEFKKKANKIYG</sequence>
<proteinExistence type="predicted"/>
<evidence type="ECO:0000313" key="1">
    <source>
        <dbReference type="EMBL" id="SJZ82562.1"/>
    </source>
</evidence>
<organism evidence="1 2">
    <name type="scientific">Selenihalanaerobacter shriftii</name>
    <dbReference type="NCBI Taxonomy" id="142842"/>
    <lineage>
        <taxon>Bacteria</taxon>
        <taxon>Bacillati</taxon>
        <taxon>Bacillota</taxon>
        <taxon>Clostridia</taxon>
        <taxon>Halanaerobiales</taxon>
        <taxon>Halobacteroidaceae</taxon>
        <taxon>Selenihalanaerobacter</taxon>
    </lineage>
</organism>
<dbReference type="Proteomes" id="UP000190625">
    <property type="component" value="Unassembled WGS sequence"/>
</dbReference>
<dbReference type="EMBL" id="FUWM01000016">
    <property type="protein sequence ID" value="SJZ82562.1"/>
    <property type="molecule type" value="Genomic_DNA"/>
</dbReference>
<accession>A0A1T4NU07</accession>
<reference evidence="2" key="1">
    <citation type="submission" date="2017-02" db="EMBL/GenBank/DDBJ databases">
        <authorList>
            <person name="Varghese N."/>
            <person name="Submissions S."/>
        </authorList>
    </citation>
    <scope>NUCLEOTIDE SEQUENCE [LARGE SCALE GENOMIC DNA]</scope>
    <source>
        <strain evidence="2">ATCC BAA-73</strain>
    </source>
</reference>
<dbReference type="OrthoDB" id="2583594at2"/>
<protein>
    <submittedName>
        <fullName evidence="1">Uncharacterized protein</fullName>
    </submittedName>
</protein>
<dbReference type="RefSeq" id="WP_078810360.1">
    <property type="nucleotide sequence ID" value="NZ_FUWM01000016.1"/>
</dbReference>
<gene>
    <name evidence="1" type="ORF">SAMN02745118_01915</name>
</gene>
<dbReference type="AlphaFoldDB" id="A0A1T4NU07"/>
<keyword evidence="2" id="KW-1185">Reference proteome</keyword>
<dbReference type="STRING" id="142842.SAMN02745118_01915"/>